<evidence type="ECO:0000256" key="4">
    <source>
        <dbReference type="ARBA" id="ARBA00023125"/>
    </source>
</evidence>
<keyword evidence="2" id="KW-0862">Zinc</keyword>
<dbReference type="AlphaFoldDB" id="A0A2J6SBR7"/>
<evidence type="ECO:0000256" key="1">
    <source>
        <dbReference type="ARBA" id="ARBA00022723"/>
    </source>
</evidence>
<dbReference type="InterPro" id="IPR001138">
    <property type="entry name" value="Zn2Cys6_DnaBD"/>
</dbReference>
<gene>
    <name evidence="9" type="ORF">L207DRAFT_574889</name>
</gene>
<keyword evidence="1" id="KW-0479">Metal-binding</keyword>
<accession>A0A2J6SBR7</accession>
<evidence type="ECO:0000256" key="2">
    <source>
        <dbReference type="ARBA" id="ARBA00022833"/>
    </source>
</evidence>
<dbReference type="GO" id="GO:0008270">
    <property type="term" value="F:zinc ion binding"/>
    <property type="evidence" value="ECO:0007669"/>
    <property type="project" value="InterPro"/>
</dbReference>
<dbReference type="PANTHER" id="PTHR36206:SF4">
    <property type="entry name" value="HYPOTHETICAL CONSERVED PROTEIN (EUROFUNG)-RELATED"/>
    <property type="match status" value="1"/>
</dbReference>
<dbReference type="GO" id="GO:0003677">
    <property type="term" value="F:DNA binding"/>
    <property type="evidence" value="ECO:0007669"/>
    <property type="project" value="UniProtKB-KW"/>
</dbReference>
<dbReference type="SUPFAM" id="SSF57701">
    <property type="entry name" value="Zn2/Cys6 DNA-binding domain"/>
    <property type="match status" value="1"/>
</dbReference>
<dbReference type="OrthoDB" id="3598904at2759"/>
<dbReference type="CDD" id="cd00067">
    <property type="entry name" value="GAL4"/>
    <property type="match status" value="1"/>
</dbReference>
<dbReference type="InterPro" id="IPR036864">
    <property type="entry name" value="Zn2-C6_fun-type_DNA-bd_sf"/>
</dbReference>
<dbReference type="Proteomes" id="UP000235786">
    <property type="component" value="Unassembled WGS sequence"/>
</dbReference>
<keyword evidence="4" id="KW-0238">DNA-binding</keyword>
<dbReference type="Pfam" id="PF11951">
    <property type="entry name" value="Fungal_trans_2"/>
    <property type="match status" value="1"/>
</dbReference>
<keyword evidence="3" id="KW-0805">Transcription regulation</keyword>
<organism evidence="9 10">
    <name type="scientific">Hyaloscypha variabilis (strain UAMH 11265 / GT02V1 / F)</name>
    <name type="common">Meliniomyces variabilis</name>
    <dbReference type="NCBI Taxonomy" id="1149755"/>
    <lineage>
        <taxon>Eukaryota</taxon>
        <taxon>Fungi</taxon>
        <taxon>Dikarya</taxon>
        <taxon>Ascomycota</taxon>
        <taxon>Pezizomycotina</taxon>
        <taxon>Leotiomycetes</taxon>
        <taxon>Helotiales</taxon>
        <taxon>Hyaloscyphaceae</taxon>
        <taxon>Hyaloscypha</taxon>
        <taxon>Hyaloscypha variabilis</taxon>
    </lineage>
</organism>
<keyword evidence="10" id="KW-1185">Reference proteome</keyword>
<feature type="compositionally biased region" description="Basic residues" evidence="7">
    <location>
        <begin position="19"/>
        <end position="29"/>
    </location>
</feature>
<evidence type="ECO:0000313" key="9">
    <source>
        <dbReference type="EMBL" id="PMD48211.1"/>
    </source>
</evidence>
<keyword evidence="6" id="KW-0539">Nucleus</keyword>
<keyword evidence="5" id="KW-0804">Transcription</keyword>
<dbReference type="GO" id="GO:0000981">
    <property type="term" value="F:DNA-binding transcription factor activity, RNA polymerase II-specific"/>
    <property type="evidence" value="ECO:0007669"/>
    <property type="project" value="InterPro"/>
</dbReference>
<evidence type="ECO:0000259" key="8">
    <source>
        <dbReference type="PROSITE" id="PS50048"/>
    </source>
</evidence>
<evidence type="ECO:0000256" key="5">
    <source>
        <dbReference type="ARBA" id="ARBA00023163"/>
    </source>
</evidence>
<dbReference type="Pfam" id="PF00172">
    <property type="entry name" value="Zn_clus"/>
    <property type="match status" value="1"/>
</dbReference>
<feature type="compositionally biased region" description="Basic and acidic residues" evidence="7">
    <location>
        <begin position="1"/>
        <end position="18"/>
    </location>
</feature>
<sequence>MSSKSSIEKSLEDASLDRLKKRPNKKTKTGCRTCRVRRVKCDERKPDCRRCEIFGVGCDGYAEPKSRVSSKKPPPLPILPRNGTDSETVNPDIVTIKRKITRISPLLKGNKNTKELPSQEFQSSTFDMFDNGTSPFSSGQETDTWRSMQKTHATLAPGSISSGFSLYQQVDLSLFRSQEEFQYFRFFTENTAPHLSNNYASILWDHLVLQTCERESSIFHAVVALGALDASVRRAGSCIKPVYRVQQYRNDKHYRFSLHKYSTAVKQMREAIETGKHDLRTALIASILLITFETYHGNERTALAQIESSIQLLENWSINTEKSSGEKVSSPAPDTVDDELVQAFDRLDVEGVIFRDTAPLEQHRLRKDQRTGAVQNMPDHFENIDEAAAYGKLIARRGWHFLCMVWSYGGQTPRPDVNVNFYDRIKGSPTPQACADRNKHLKEVDRFYSVATPLFKSIEFMKDRRALLIAQCMHLYFIALRIGLENCFQTDEVAYDIFVPRFREILSISKSILNTHENAFFIPTSQVVQGLGLVAQKCREPHVRREAITLLRTMARREVFFDSVILADICEWIVGVEEEGMTDSYVPEESRTRGVIIVPNPRMRGLSVSCLLPKKGGFAGEMEMRKGLIKW</sequence>
<dbReference type="PROSITE" id="PS00463">
    <property type="entry name" value="ZN2_CY6_FUNGAL_1"/>
    <property type="match status" value="1"/>
</dbReference>
<dbReference type="InterPro" id="IPR021858">
    <property type="entry name" value="Fun_TF"/>
</dbReference>
<evidence type="ECO:0000256" key="6">
    <source>
        <dbReference type="ARBA" id="ARBA00023242"/>
    </source>
</evidence>
<dbReference type="EMBL" id="KZ613937">
    <property type="protein sequence ID" value="PMD48211.1"/>
    <property type="molecule type" value="Genomic_DNA"/>
</dbReference>
<dbReference type="InterPro" id="IPR052360">
    <property type="entry name" value="Transcr_Regulatory_Proteins"/>
</dbReference>
<dbReference type="SMART" id="SM00066">
    <property type="entry name" value="GAL4"/>
    <property type="match status" value="1"/>
</dbReference>
<dbReference type="PROSITE" id="PS50048">
    <property type="entry name" value="ZN2_CY6_FUNGAL_2"/>
    <property type="match status" value="1"/>
</dbReference>
<protein>
    <recommendedName>
        <fullName evidence="8">Zn(2)-C6 fungal-type domain-containing protein</fullName>
    </recommendedName>
</protein>
<feature type="domain" description="Zn(2)-C6 fungal-type" evidence="8">
    <location>
        <begin position="30"/>
        <end position="58"/>
    </location>
</feature>
<dbReference type="PANTHER" id="PTHR36206">
    <property type="entry name" value="ASPERCRYPTIN BIOSYNTHESIS CLUSTER-SPECIFIC TRANSCRIPTION REGULATOR ATNN-RELATED"/>
    <property type="match status" value="1"/>
</dbReference>
<dbReference type="Gene3D" id="4.10.240.10">
    <property type="entry name" value="Zn(2)-C6 fungal-type DNA-binding domain"/>
    <property type="match status" value="1"/>
</dbReference>
<reference evidence="9 10" key="1">
    <citation type="submission" date="2016-04" db="EMBL/GenBank/DDBJ databases">
        <title>A degradative enzymes factory behind the ericoid mycorrhizal symbiosis.</title>
        <authorList>
            <consortium name="DOE Joint Genome Institute"/>
            <person name="Martino E."/>
            <person name="Morin E."/>
            <person name="Grelet G."/>
            <person name="Kuo A."/>
            <person name="Kohler A."/>
            <person name="Daghino S."/>
            <person name="Barry K."/>
            <person name="Choi C."/>
            <person name="Cichocki N."/>
            <person name="Clum A."/>
            <person name="Copeland A."/>
            <person name="Hainaut M."/>
            <person name="Haridas S."/>
            <person name="Labutti K."/>
            <person name="Lindquist E."/>
            <person name="Lipzen A."/>
            <person name="Khouja H.-R."/>
            <person name="Murat C."/>
            <person name="Ohm R."/>
            <person name="Olson A."/>
            <person name="Spatafora J."/>
            <person name="Veneault-Fourrey C."/>
            <person name="Henrissat B."/>
            <person name="Grigoriev I."/>
            <person name="Martin F."/>
            <person name="Perotto S."/>
        </authorList>
    </citation>
    <scope>NUCLEOTIDE SEQUENCE [LARGE SCALE GENOMIC DNA]</scope>
    <source>
        <strain evidence="9 10">F</strain>
    </source>
</reference>
<feature type="region of interest" description="Disordered" evidence="7">
    <location>
        <begin position="63"/>
        <end position="85"/>
    </location>
</feature>
<evidence type="ECO:0000256" key="3">
    <source>
        <dbReference type="ARBA" id="ARBA00023015"/>
    </source>
</evidence>
<feature type="region of interest" description="Disordered" evidence="7">
    <location>
        <begin position="1"/>
        <end position="29"/>
    </location>
</feature>
<proteinExistence type="predicted"/>
<evidence type="ECO:0000256" key="7">
    <source>
        <dbReference type="SAM" id="MobiDB-lite"/>
    </source>
</evidence>
<evidence type="ECO:0000313" key="10">
    <source>
        <dbReference type="Proteomes" id="UP000235786"/>
    </source>
</evidence>
<name>A0A2J6SBR7_HYAVF</name>